<dbReference type="GeneID" id="86893527"/>
<keyword evidence="4" id="KW-1185">Reference proteome</keyword>
<dbReference type="RefSeq" id="WP_140402606.1">
    <property type="nucleotide sequence ID" value="NZ_BMPA01000010.1"/>
</dbReference>
<protein>
    <submittedName>
        <fullName evidence="1">Uncharacterized protein</fullName>
    </submittedName>
</protein>
<gene>
    <name evidence="2" type="ORF">F1644_19490</name>
    <name evidence="1" type="ORF">GGR15_002831</name>
</gene>
<accession>A0A7X6BK71</accession>
<dbReference type="AlphaFoldDB" id="A0A7X6BK71"/>
<dbReference type="PROSITE" id="PS51257">
    <property type="entry name" value="PROKAR_LIPOPROTEIN"/>
    <property type="match status" value="1"/>
</dbReference>
<evidence type="ECO:0000313" key="3">
    <source>
        <dbReference type="Proteomes" id="UP000576368"/>
    </source>
</evidence>
<evidence type="ECO:0000313" key="4">
    <source>
        <dbReference type="Proteomes" id="UP001302374"/>
    </source>
</evidence>
<reference evidence="2 4" key="1">
    <citation type="submission" date="2019-09" db="EMBL/GenBank/DDBJ databases">
        <title>Butyricimonas paravirosa DSM 105722 (=214-4 = JCM 18677 = CCUG 65563).</title>
        <authorList>
            <person name="Le Roy T."/>
            <person name="Cani P.D."/>
        </authorList>
    </citation>
    <scope>NUCLEOTIDE SEQUENCE [LARGE SCALE GENOMIC DNA]</scope>
    <source>
        <strain evidence="2 4">DSM 105722</strain>
    </source>
</reference>
<evidence type="ECO:0000313" key="2">
    <source>
        <dbReference type="EMBL" id="WOF14303.1"/>
    </source>
</evidence>
<dbReference type="Proteomes" id="UP000576368">
    <property type="component" value="Unassembled WGS sequence"/>
</dbReference>
<sequence length="335" mass="39234">MKINILLEGFLALMLFCSCGDNDEAFPSHMEKNWYVIEYDPNASELDRLIYEVYDRTGFPIFYSDTIGSQTRYDKGGNPYTYYEVFKPGYIFTNRTTAPVYSIERDENRLRQMVELLDEYVLEPYFSKERVSLDQGKYGPLAFLFVDTLLTGSGKKADSLYLDLGVLVLSTRYTCTRGTNKFISVSEMTEAEKVKYGWNLAIYELLRYFQNSYPDEISAYFDMTKENPDLEGYNYDLFEIAKINKSYNYVTGLKGYDFDLNEPRKYGVLLYKKYDKYSVYFPTFLEDLSSFINMIYTKTDAEIRVENGEYELLIKRYEALVELLKKSGLIQFIKG</sequence>
<name>A0A7X6BK71_9BACT</name>
<proteinExistence type="predicted"/>
<evidence type="ECO:0000313" key="1">
    <source>
        <dbReference type="EMBL" id="NJC19199.1"/>
    </source>
</evidence>
<reference evidence="1 3" key="2">
    <citation type="submission" date="2020-03" db="EMBL/GenBank/DDBJ databases">
        <title>Genomic Encyclopedia of Type Strains, Phase IV (KMG-IV): sequencing the most valuable type-strain genomes for metagenomic binning, comparative biology and taxonomic classification.</title>
        <authorList>
            <person name="Goeker M."/>
        </authorList>
    </citation>
    <scope>NUCLEOTIDE SEQUENCE [LARGE SCALE GENOMIC DNA]</scope>
    <source>
        <strain evidence="1 3">DSM 105722</strain>
    </source>
</reference>
<organism evidence="1 3">
    <name type="scientific">Butyricimonas paravirosa</name>
    <dbReference type="NCBI Taxonomy" id="1472417"/>
    <lineage>
        <taxon>Bacteria</taxon>
        <taxon>Pseudomonadati</taxon>
        <taxon>Bacteroidota</taxon>
        <taxon>Bacteroidia</taxon>
        <taxon>Bacteroidales</taxon>
        <taxon>Odoribacteraceae</taxon>
        <taxon>Butyricimonas</taxon>
    </lineage>
</organism>
<dbReference type="Proteomes" id="UP001302374">
    <property type="component" value="Chromosome"/>
</dbReference>
<dbReference type="EMBL" id="JAATLI010000010">
    <property type="protein sequence ID" value="NJC19199.1"/>
    <property type="molecule type" value="Genomic_DNA"/>
</dbReference>
<dbReference type="EMBL" id="CP043839">
    <property type="protein sequence ID" value="WOF14303.1"/>
    <property type="molecule type" value="Genomic_DNA"/>
</dbReference>